<name>A0A9D4LM95_DREPO</name>
<sequence>MTTANEDTSEFGFFKSGLRALETSRGLICVTMMNKCILMTIGVIACVHLCASQTDVATYSSGSDTQSDIALNASSQLPVTLNIATIISFARNRLFSKDKIEPSIDYAIDEVRRRQLLPPWLRINVRYYDSQCNSKDAPVNAFHAYMQRNVDVFMGPVCDYSLAPVARYAPYWNLSVITPGGFAHDFGFNKSHPEAEYLTLTRVGWTFNSMALALTHTIQKHRWSKIKLLYDGEGHSEVSPRFCYLAGSALIYTIKEMTSLDHEFVLMMPDNDNERMLKEKVGTNTASKYQCYILITYTVQWT</sequence>
<comment type="subcellular location">
    <subcellularLocation>
        <location evidence="1">Membrane</location>
    </subcellularLocation>
</comment>
<evidence type="ECO:0000313" key="6">
    <source>
        <dbReference type="EMBL" id="KAH3860223.1"/>
    </source>
</evidence>
<evidence type="ECO:0000256" key="4">
    <source>
        <dbReference type="ARBA" id="ARBA00023136"/>
    </source>
</evidence>
<dbReference type="EMBL" id="JAIWYP010000002">
    <property type="protein sequence ID" value="KAH3860223.1"/>
    <property type="molecule type" value="Genomic_DNA"/>
</dbReference>
<dbReference type="Proteomes" id="UP000828390">
    <property type="component" value="Unassembled WGS sequence"/>
</dbReference>
<evidence type="ECO:0000256" key="3">
    <source>
        <dbReference type="ARBA" id="ARBA00022989"/>
    </source>
</evidence>
<dbReference type="Gene3D" id="3.40.50.2300">
    <property type="match status" value="1"/>
</dbReference>
<evidence type="ECO:0000256" key="2">
    <source>
        <dbReference type="ARBA" id="ARBA00022692"/>
    </source>
</evidence>
<reference evidence="6" key="1">
    <citation type="journal article" date="2019" name="bioRxiv">
        <title>The Genome of the Zebra Mussel, Dreissena polymorpha: A Resource for Invasive Species Research.</title>
        <authorList>
            <person name="McCartney M.A."/>
            <person name="Auch B."/>
            <person name="Kono T."/>
            <person name="Mallez S."/>
            <person name="Zhang Y."/>
            <person name="Obille A."/>
            <person name="Becker A."/>
            <person name="Abrahante J.E."/>
            <person name="Garbe J."/>
            <person name="Badalamenti J.P."/>
            <person name="Herman A."/>
            <person name="Mangelson H."/>
            <person name="Liachko I."/>
            <person name="Sullivan S."/>
            <person name="Sone E.D."/>
            <person name="Koren S."/>
            <person name="Silverstein K.A.T."/>
            <person name="Beckman K.B."/>
            <person name="Gohl D.M."/>
        </authorList>
    </citation>
    <scope>NUCLEOTIDE SEQUENCE</scope>
    <source>
        <strain evidence="6">Duluth1</strain>
        <tissue evidence="6">Whole animal</tissue>
    </source>
</reference>
<gene>
    <name evidence="6" type="ORF">DPMN_023116</name>
</gene>
<reference evidence="6" key="2">
    <citation type="submission" date="2020-11" db="EMBL/GenBank/DDBJ databases">
        <authorList>
            <person name="McCartney M.A."/>
            <person name="Auch B."/>
            <person name="Kono T."/>
            <person name="Mallez S."/>
            <person name="Becker A."/>
            <person name="Gohl D.M."/>
            <person name="Silverstein K.A.T."/>
            <person name="Koren S."/>
            <person name="Bechman K.B."/>
            <person name="Herman A."/>
            <person name="Abrahante J.E."/>
            <person name="Garbe J."/>
        </authorList>
    </citation>
    <scope>NUCLEOTIDE SEQUENCE</scope>
    <source>
        <strain evidence="6">Duluth1</strain>
        <tissue evidence="6">Whole animal</tissue>
    </source>
</reference>
<dbReference type="SUPFAM" id="SSF53822">
    <property type="entry name" value="Periplasmic binding protein-like I"/>
    <property type="match status" value="1"/>
</dbReference>
<dbReference type="AlphaFoldDB" id="A0A9D4LM95"/>
<dbReference type="InterPro" id="IPR052612">
    <property type="entry name" value="ANP_Clearance_Receptor"/>
</dbReference>
<accession>A0A9D4LM95</accession>
<organism evidence="6 7">
    <name type="scientific">Dreissena polymorpha</name>
    <name type="common">Zebra mussel</name>
    <name type="synonym">Mytilus polymorpha</name>
    <dbReference type="NCBI Taxonomy" id="45954"/>
    <lineage>
        <taxon>Eukaryota</taxon>
        <taxon>Metazoa</taxon>
        <taxon>Spiralia</taxon>
        <taxon>Lophotrochozoa</taxon>
        <taxon>Mollusca</taxon>
        <taxon>Bivalvia</taxon>
        <taxon>Autobranchia</taxon>
        <taxon>Heteroconchia</taxon>
        <taxon>Euheterodonta</taxon>
        <taxon>Imparidentia</taxon>
        <taxon>Neoheterodontei</taxon>
        <taxon>Myida</taxon>
        <taxon>Dreissenoidea</taxon>
        <taxon>Dreissenidae</taxon>
        <taxon>Dreissena</taxon>
    </lineage>
</organism>
<evidence type="ECO:0000259" key="5">
    <source>
        <dbReference type="Pfam" id="PF01094"/>
    </source>
</evidence>
<dbReference type="PANTHER" id="PTHR44755:SF11">
    <property type="entry name" value="ATRIAL NATRIURETIC PEPTIDE RECEPTOR 3 ISOFORM X1"/>
    <property type="match status" value="1"/>
</dbReference>
<keyword evidence="2" id="KW-0812">Transmembrane</keyword>
<feature type="domain" description="Receptor ligand binding region" evidence="5">
    <location>
        <begin position="101"/>
        <end position="231"/>
    </location>
</feature>
<dbReference type="GO" id="GO:0016020">
    <property type="term" value="C:membrane"/>
    <property type="evidence" value="ECO:0007669"/>
    <property type="project" value="UniProtKB-SubCell"/>
</dbReference>
<comment type="caution">
    <text evidence="6">The sequence shown here is derived from an EMBL/GenBank/DDBJ whole genome shotgun (WGS) entry which is preliminary data.</text>
</comment>
<keyword evidence="7" id="KW-1185">Reference proteome</keyword>
<dbReference type="GO" id="GO:0007165">
    <property type="term" value="P:signal transduction"/>
    <property type="evidence" value="ECO:0007669"/>
    <property type="project" value="TreeGrafter"/>
</dbReference>
<protein>
    <recommendedName>
        <fullName evidence="5">Receptor ligand binding region domain-containing protein</fullName>
    </recommendedName>
</protein>
<dbReference type="PANTHER" id="PTHR44755">
    <property type="entry name" value="NATRIURETIC PEPTIDE RECEPTOR 3-RELATED"/>
    <property type="match status" value="1"/>
</dbReference>
<keyword evidence="4" id="KW-0472">Membrane</keyword>
<dbReference type="InterPro" id="IPR028082">
    <property type="entry name" value="Peripla_BP_I"/>
</dbReference>
<dbReference type="InterPro" id="IPR001828">
    <property type="entry name" value="ANF_lig-bd_rcpt"/>
</dbReference>
<evidence type="ECO:0000313" key="7">
    <source>
        <dbReference type="Proteomes" id="UP000828390"/>
    </source>
</evidence>
<evidence type="ECO:0000256" key="1">
    <source>
        <dbReference type="ARBA" id="ARBA00004370"/>
    </source>
</evidence>
<dbReference type="GO" id="GO:0017046">
    <property type="term" value="F:peptide hormone binding"/>
    <property type="evidence" value="ECO:0007669"/>
    <property type="project" value="TreeGrafter"/>
</dbReference>
<keyword evidence="3" id="KW-1133">Transmembrane helix</keyword>
<dbReference type="Pfam" id="PF01094">
    <property type="entry name" value="ANF_receptor"/>
    <property type="match status" value="1"/>
</dbReference>
<proteinExistence type="predicted"/>
<dbReference type="GO" id="GO:0038023">
    <property type="term" value="F:signaling receptor activity"/>
    <property type="evidence" value="ECO:0007669"/>
    <property type="project" value="TreeGrafter"/>
</dbReference>